<evidence type="ECO:0000256" key="1">
    <source>
        <dbReference type="SAM" id="MobiDB-lite"/>
    </source>
</evidence>
<keyword evidence="3" id="KW-1185">Reference proteome</keyword>
<proteinExistence type="predicted"/>
<protein>
    <submittedName>
        <fullName evidence="2">Uncharacterized protein</fullName>
    </submittedName>
</protein>
<dbReference type="PANTHER" id="PTHR33018">
    <property type="entry name" value="OS10G0338966 PROTEIN-RELATED"/>
    <property type="match status" value="1"/>
</dbReference>
<sequence length="209" mass="23362">MTNAGLPQMLRGKDSYWSGASLLERGCQSSKLEDLTLEEKKELFIVLEEKLEYPTNLSIVDRDKVIKSAMKEIASLQRRFKAHLRADFVRQDELPFEKHPFLKPEDWALFVETTNSPFFEQVSQEMKDKRAKHSKPHKMGRKGYYSKRKECCGASSSGKASPATALIPAAAPEADMEASIVARVGDRGPMEDVTDASNAMAARGGPWPL</sequence>
<dbReference type="AlphaFoldDB" id="A0A3L6T7R2"/>
<evidence type="ECO:0000313" key="3">
    <source>
        <dbReference type="Proteomes" id="UP000275267"/>
    </source>
</evidence>
<dbReference type="OrthoDB" id="1869436at2759"/>
<dbReference type="Proteomes" id="UP000275267">
    <property type="component" value="Unassembled WGS sequence"/>
</dbReference>
<evidence type="ECO:0000313" key="2">
    <source>
        <dbReference type="EMBL" id="RLN34341.1"/>
    </source>
</evidence>
<dbReference type="PANTHER" id="PTHR33018:SF34">
    <property type="entry name" value="OS02G0472350 PROTEIN"/>
    <property type="match status" value="1"/>
</dbReference>
<reference evidence="3" key="1">
    <citation type="journal article" date="2019" name="Nat. Commun.">
        <title>The genome of broomcorn millet.</title>
        <authorList>
            <person name="Zou C."/>
            <person name="Miki D."/>
            <person name="Li D."/>
            <person name="Tang Q."/>
            <person name="Xiao L."/>
            <person name="Rajput S."/>
            <person name="Deng P."/>
            <person name="Jia W."/>
            <person name="Huang R."/>
            <person name="Zhang M."/>
            <person name="Sun Y."/>
            <person name="Hu J."/>
            <person name="Fu X."/>
            <person name="Schnable P.S."/>
            <person name="Li F."/>
            <person name="Zhang H."/>
            <person name="Feng B."/>
            <person name="Zhu X."/>
            <person name="Liu R."/>
            <person name="Schnable J.C."/>
            <person name="Zhu J.-K."/>
            <person name="Zhang H."/>
        </authorList>
    </citation>
    <scope>NUCLEOTIDE SEQUENCE [LARGE SCALE GENOMIC DNA]</scope>
</reference>
<organism evidence="2 3">
    <name type="scientific">Panicum miliaceum</name>
    <name type="common">Proso millet</name>
    <name type="synonym">Broomcorn millet</name>
    <dbReference type="NCBI Taxonomy" id="4540"/>
    <lineage>
        <taxon>Eukaryota</taxon>
        <taxon>Viridiplantae</taxon>
        <taxon>Streptophyta</taxon>
        <taxon>Embryophyta</taxon>
        <taxon>Tracheophyta</taxon>
        <taxon>Spermatophyta</taxon>
        <taxon>Magnoliopsida</taxon>
        <taxon>Liliopsida</taxon>
        <taxon>Poales</taxon>
        <taxon>Poaceae</taxon>
        <taxon>PACMAD clade</taxon>
        <taxon>Panicoideae</taxon>
        <taxon>Panicodae</taxon>
        <taxon>Paniceae</taxon>
        <taxon>Panicinae</taxon>
        <taxon>Panicum</taxon>
        <taxon>Panicum sect. Panicum</taxon>
    </lineage>
</organism>
<feature type="region of interest" description="Disordered" evidence="1">
    <location>
        <begin position="188"/>
        <end position="209"/>
    </location>
</feature>
<name>A0A3L6T7R2_PANMI</name>
<gene>
    <name evidence="2" type="ORF">C2845_PM03G29310</name>
</gene>
<dbReference type="EMBL" id="PQIB02000002">
    <property type="protein sequence ID" value="RLN34341.1"/>
    <property type="molecule type" value="Genomic_DNA"/>
</dbReference>
<accession>A0A3L6T7R2</accession>
<comment type="caution">
    <text evidence="2">The sequence shown here is derived from an EMBL/GenBank/DDBJ whole genome shotgun (WGS) entry which is preliminary data.</text>
</comment>